<accession>A0ACB7STJ8</accession>
<protein>
    <submittedName>
        <fullName evidence="1">Uncharacterized protein</fullName>
    </submittedName>
</protein>
<dbReference type="Proteomes" id="UP000821845">
    <property type="component" value="Chromosome 2"/>
</dbReference>
<organism evidence="1 2">
    <name type="scientific">Hyalomma asiaticum</name>
    <name type="common">Tick</name>
    <dbReference type="NCBI Taxonomy" id="266040"/>
    <lineage>
        <taxon>Eukaryota</taxon>
        <taxon>Metazoa</taxon>
        <taxon>Ecdysozoa</taxon>
        <taxon>Arthropoda</taxon>
        <taxon>Chelicerata</taxon>
        <taxon>Arachnida</taxon>
        <taxon>Acari</taxon>
        <taxon>Parasitiformes</taxon>
        <taxon>Ixodida</taxon>
        <taxon>Ixodoidea</taxon>
        <taxon>Ixodidae</taxon>
        <taxon>Hyalomminae</taxon>
        <taxon>Hyalomma</taxon>
    </lineage>
</organism>
<name>A0ACB7STJ8_HYAAI</name>
<sequence length="688" mass="74020">MSPGTPPRHHGATYGASASKAKKDEVAVAGSDESTEQTISPAPPKRAGQAATKNNDVKVSKTLLGFIAAPKAPLIPYRRDQQDRKAPAHRISGKGLPLNFGKSQQPPSTSSPTPASHATPTAVVKAIIASNPQSKPQRYDGFPGVPAYIGAPDVIIFTPRSATPKVSPTTASGRPDVPAADGAQSPSFFSPIVSSSGSDSTRRNDDERMTFIQCWLLSGVALSTSVLPLGLLLLAYTSTPYSSTSRSRTTWTIVGSTTNGTTVSRSVFTLPVHTYKRSDVTAVPASCLRSPRQVSDQNPLLAGAASLFTASPKAVIFCLYNNSRYSKSGRYDFGPEQLPLPYCSNIVYWSLGMDDGVIRSRAPQFDLTHGLGVLRQNMLSHGIANATLLVALGGYSEDAPQFSRLGADARAMSRFTSSVIYLLRTYHLDGVALHWIGPELGCQGAGDVSTMTRVVRRVRQAILASRYTGLVTLIIPAEDVQSRLSSATVQAVDYIFLETQLPLPALLYSLSHCTNFAAITKDAFETVPGYANNKRKICAVYSLAPLLLDTVTFGIQTEYIMSNASRYSGVDGKGTVFEMCEDGACLSSPDNMSCIVLKNIPASPDGLMRSYVFYDRETIFNILTHGDPNKQFVSGDSCLLLYDVDLDNFNAPCILNRTFNSLHHFHASMERAAHLATPLLAARSCQRS</sequence>
<dbReference type="EMBL" id="CM023482">
    <property type="protein sequence ID" value="KAH6938522.1"/>
    <property type="molecule type" value="Genomic_DNA"/>
</dbReference>
<comment type="caution">
    <text evidence="1">The sequence shown here is derived from an EMBL/GenBank/DDBJ whole genome shotgun (WGS) entry which is preliminary data.</text>
</comment>
<proteinExistence type="predicted"/>
<gene>
    <name evidence="1" type="ORF">HPB50_010268</name>
</gene>
<evidence type="ECO:0000313" key="1">
    <source>
        <dbReference type="EMBL" id="KAH6938522.1"/>
    </source>
</evidence>
<reference evidence="1" key="1">
    <citation type="submission" date="2020-05" db="EMBL/GenBank/DDBJ databases">
        <title>Large-scale comparative analyses of tick genomes elucidate their genetic diversity and vector capacities.</title>
        <authorList>
            <person name="Jia N."/>
            <person name="Wang J."/>
            <person name="Shi W."/>
            <person name="Du L."/>
            <person name="Sun Y."/>
            <person name="Zhan W."/>
            <person name="Jiang J."/>
            <person name="Wang Q."/>
            <person name="Zhang B."/>
            <person name="Ji P."/>
            <person name="Sakyi L.B."/>
            <person name="Cui X."/>
            <person name="Yuan T."/>
            <person name="Jiang B."/>
            <person name="Yang W."/>
            <person name="Lam T.T.-Y."/>
            <person name="Chang Q."/>
            <person name="Ding S."/>
            <person name="Wang X."/>
            <person name="Zhu J."/>
            <person name="Ruan X."/>
            <person name="Zhao L."/>
            <person name="Wei J."/>
            <person name="Que T."/>
            <person name="Du C."/>
            <person name="Cheng J."/>
            <person name="Dai P."/>
            <person name="Han X."/>
            <person name="Huang E."/>
            <person name="Gao Y."/>
            <person name="Liu J."/>
            <person name="Shao H."/>
            <person name="Ye R."/>
            <person name="Li L."/>
            <person name="Wei W."/>
            <person name="Wang X."/>
            <person name="Wang C."/>
            <person name="Yang T."/>
            <person name="Huo Q."/>
            <person name="Li W."/>
            <person name="Guo W."/>
            <person name="Chen H."/>
            <person name="Zhou L."/>
            <person name="Ni X."/>
            <person name="Tian J."/>
            <person name="Zhou Y."/>
            <person name="Sheng Y."/>
            <person name="Liu T."/>
            <person name="Pan Y."/>
            <person name="Xia L."/>
            <person name="Li J."/>
            <person name="Zhao F."/>
            <person name="Cao W."/>
        </authorList>
    </citation>
    <scope>NUCLEOTIDE SEQUENCE</scope>
    <source>
        <strain evidence="1">Hyas-2018</strain>
    </source>
</reference>
<evidence type="ECO:0000313" key="2">
    <source>
        <dbReference type="Proteomes" id="UP000821845"/>
    </source>
</evidence>
<keyword evidence="2" id="KW-1185">Reference proteome</keyword>